<organism evidence="7 8">
    <name type="scientific">Exophiala bonariae</name>
    <dbReference type="NCBI Taxonomy" id="1690606"/>
    <lineage>
        <taxon>Eukaryota</taxon>
        <taxon>Fungi</taxon>
        <taxon>Dikarya</taxon>
        <taxon>Ascomycota</taxon>
        <taxon>Pezizomycotina</taxon>
        <taxon>Eurotiomycetes</taxon>
        <taxon>Chaetothyriomycetidae</taxon>
        <taxon>Chaetothyriales</taxon>
        <taxon>Herpotrichiellaceae</taxon>
        <taxon>Exophiala</taxon>
    </lineage>
</organism>
<dbReference type="InterPro" id="IPR050493">
    <property type="entry name" value="FAD-dep_Monooxygenase_BioMet"/>
</dbReference>
<evidence type="ECO:0000256" key="5">
    <source>
        <dbReference type="ARBA" id="ARBA00023033"/>
    </source>
</evidence>
<dbReference type="SUPFAM" id="SSF51905">
    <property type="entry name" value="FAD/NAD(P)-binding domain"/>
    <property type="match status" value="1"/>
</dbReference>
<name>A0AAV9NRU1_9EURO</name>
<dbReference type="PANTHER" id="PTHR13789">
    <property type="entry name" value="MONOOXYGENASE"/>
    <property type="match status" value="1"/>
</dbReference>
<dbReference type="AlphaFoldDB" id="A0AAV9NRU1"/>
<dbReference type="GO" id="GO:0016829">
    <property type="term" value="F:lyase activity"/>
    <property type="evidence" value="ECO:0007669"/>
    <property type="project" value="InterPro"/>
</dbReference>
<dbReference type="Gene3D" id="2.40.400.10">
    <property type="entry name" value="Acetoacetate decarboxylase-like"/>
    <property type="match status" value="1"/>
</dbReference>
<evidence type="ECO:0000313" key="7">
    <source>
        <dbReference type="EMBL" id="KAK5064918.1"/>
    </source>
</evidence>
<comment type="caution">
    <text evidence="7">The sequence shown here is derived from an EMBL/GenBank/DDBJ whole genome shotgun (WGS) entry which is preliminary data.</text>
</comment>
<feature type="domain" description="FAD-binding" evidence="6">
    <location>
        <begin position="21"/>
        <end position="375"/>
    </location>
</feature>
<dbReference type="GO" id="GO:0071949">
    <property type="term" value="F:FAD binding"/>
    <property type="evidence" value="ECO:0007669"/>
    <property type="project" value="InterPro"/>
</dbReference>
<dbReference type="GO" id="GO:0004497">
    <property type="term" value="F:monooxygenase activity"/>
    <property type="evidence" value="ECO:0007669"/>
    <property type="project" value="UniProtKB-KW"/>
</dbReference>
<dbReference type="PRINTS" id="PR00420">
    <property type="entry name" value="RNGMNOXGNASE"/>
</dbReference>
<keyword evidence="4" id="KW-0560">Oxidoreductase</keyword>
<dbReference type="Gene3D" id="3.50.50.60">
    <property type="entry name" value="FAD/NAD(P)-binding domain"/>
    <property type="match status" value="1"/>
</dbReference>
<evidence type="ECO:0000256" key="4">
    <source>
        <dbReference type="ARBA" id="ARBA00023002"/>
    </source>
</evidence>
<accession>A0AAV9NRU1</accession>
<dbReference type="Pfam" id="PF06314">
    <property type="entry name" value="ADC"/>
    <property type="match status" value="1"/>
</dbReference>
<evidence type="ECO:0000256" key="2">
    <source>
        <dbReference type="ARBA" id="ARBA00022630"/>
    </source>
</evidence>
<comment type="similarity">
    <text evidence="1">Belongs to the paxM FAD-dependent monooxygenase family.</text>
</comment>
<protein>
    <recommendedName>
        <fullName evidence="6">FAD-binding domain-containing protein</fullName>
    </recommendedName>
</protein>
<dbReference type="InterPro" id="IPR036188">
    <property type="entry name" value="FAD/NAD-bd_sf"/>
</dbReference>
<keyword evidence="5" id="KW-0503">Monooxygenase</keyword>
<reference evidence="7 8" key="1">
    <citation type="submission" date="2023-08" db="EMBL/GenBank/DDBJ databases">
        <title>Black Yeasts Isolated from many extreme environments.</title>
        <authorList>
            <person name="Coleine C."/>
            <person name="Stajich J.E."/>
            <person name="Selbmann L."/>
        </authorList>
    </citation>
    <scope>NUCLEOTIDE SEQUENCE [LARGE SCALE GENOMIC DNA]</scope>
    <source>
        <strain evidence="7 8">CCFEE 5792</strain>
    </source>
</reference>
<gene>
    <name evidence="7" type="ORF">LTR84_000752</name>
</gene>
<dbReference type="SUPFAM" id="SSF54373">
    <property type="entry name" value="FAD-linked reductases, C-terminal domain"/>
    <property type="match status" value="1"/>
</dbReference>
<proteinExistence type="inferred from homology"/>
<evidence type="ECO:0000313" key="8">
    <source>
        <dbReference type="Proteomes" id="UP001358417"/>
    </source>
</evidence>
<evidence type="ECO:0000259" key="6">
    <source>
        <dbReference type="Pfam" id="PF01494"/>
    </source>
</evidence>
<evidence type="ECO:0000256" key="1">
    <source>
        <dbReference type="ARBA" id="ARBA00007992"/>
    </source>
</evidence>
<dbReference type="RefSeq" id="XP_064712242.1">
    <property type="nucleotide sequence ID" value="XM_064844382.1"/>
</dbReference>
<dbReference type="Proteomes" id="UP001358417">
    <property type="component" value="Unassembled WGS sequence"/>
</dbReference>
<sequence>MSSENHEPITNGINGGSPRKLEVIIVGGGIGGLTAAISLRRQGHHVEVYEQSRLANEIGAAIHIVVNSNGVLKQLGINVEDSGAVPCEQMAKCKGGNLKRLIDFKAGTDFRQPWMMAHRAHLHTQLRKAATSAELPGRPVKLNTSSQVLRVDPESATIHLANGSSYSGDVIIGADGVHSKARKAIMENAPVPVKGSHNCFRFILERQLILDDPETKPLTEDYNSMDMWYLGDRKIVMYSTSNNKLLNFVCIHPEHLTSVSDDYTKSASKPQMLEIFKDFHPSIVKMLSKVEPADLKIYPLYHMDILPTFISGRMALLGDAAHPFTPHLAQGGAMAIEDGASLGVMLGDGVSPENVPERLKLYNKARYERATRIQQYSVEVGGDGTASNPGENHRFKLNEYMEYGFSHDEIHASTELLRQHQWRQKDSAQGWRQPLSFGLLPGPRQDAFGHSHSQSLRESTTTKTSVKFKTSSTILRNLFPNDRYSFEKRDTVAVASFSVQSLEKMAWLGGGGYDLLALYIHDVCYRQNDGQIVKGTFCPVMFENLADPILSGREELGVPKLFSDIDISRDDTSCSVTISWRGAKWAEFKWKDLKEDTSALDQAEDPIGGLLVHKYIPATGRKDRQDADANYAVFIPEEKGMSTVTSKSVANKNDVHVKISDLGWKALPTLHPVVSRLAEIPIFEYLEASVTKYQGVSDLAGARRID</sequence>
<dbReference type="InterPro" id="IPR023375">
    <property type="entry name" value="ADC_dom_sf"/>
</dbReference>
<keyword evidence="2" id="KW-0285">Flavoprotein</keyword>
<dbReference type="EMBL" id="JAVRRD010000001">
    <property type="protein sequence ID" value="KAK5064918.1"/>
    <property type="molecule type" value="Genomic_DNA"/>
</dbReference>
<dbReference type="InterPro" id="IPR010451">
    <property type="entry name" value="Acetoacetate_decarboxylase"/>
</dbReference>
<keyword evidence="3" id="KW-0274">FAD</keyword>
<dbReference type="PANTHER" id="PTHR13789:SF261">
    <property type="entry name" value="HYDROXYLASE, PUTATIVE (AFU_ORTHOLOGUE AFUA_7G00590)-RELATED"/>
    <property type="match status" value="1"/>
</dbReference>
<evidence type="ECO:0000256" key="3">
    <source>
        <dbReference type="ARBA" id="ARBA00022827"/>
    </source>
</evidence>
<dbReference type="GeneID" id="89968974"/>
<keyword evidence="8" id="KW-1185">Reference proteome</keyword>
<dbReference type="InterPro" id="IPR002938">
    <property type="entry name" value="FAD-bd"/>
</dbReference>
<dbReference type="SUPFAM" id="SSF160104">
    <property type="entry name" value="Acetoacetate decarboxylase-like"/>
    <property type="match status" value="1"/>
</dbReference>
<dbReference type="Pfam" id="PF01494">
    <property type="entry name" value="FAD_binding_3"/>
    <property type="match status" value="1"/>
</dbReference>